<gene>
    <name evidence="2" type="ORF">BE221DRAFT_80133</name>
</gene>
<protein>
    <submittedName>
        <fullName evidence="2">Uncharacterized protein</fullName>
    </submittedName>
</protein>
<evidence type="ECO:0000313" key="2">
    <source>
        <dbReference type="EMBL" id="OUS43646.1"/>
    </source>
</evidence>
<name>A0A1Y5I2D6_OSTTA</name>
<reference evidence="2" key="1">
    <citation type="submission" date="2017-04" db="EMBL/GenBank/DDBJ databases">
        <title>Population genomics of picophytoplankton unveils novel chromosome hypervariability.</title>
        <authorList>
            <consortium name="DOE Joint Genome Institute"/>
            <person name="Blanc-Mathieu R."/>
            <person name="Krasovec M."/>
            <person name="Hebrard M."/>
            <person name="Yau S."/>
            <person name="Desgranges E."/>
            <person name="Martin J."/>
            <person name="Schackwitz W."/>
            <person name="Kuo A."/>
            <person name="Salin G."/>
            <person name="Donnadieu C."/>
            <person name="Desdevises Y."/>
            <person name="Sanchez-Ferandin S."/>
            <person name="Moreau H."/>
            <person name="Rivals E."/>
            <person name="Grigoriev I.V."/>
            <person name="Grimsley N."/>
            <person name="Eyre-Walker A."/>
            <person name="Piganeau G."/>
        </authorList>
    </citation>
    <scope>NUCLEOTIDE SEQUENCE [LARGE SCALE GENOMIC DNA]</scope>
    <source>
        <strain evidence="2">RCC 1115</strain>
    </source>
</reference>
<feature type="region of interest" description="Disordered" evidence="1">
    <location>
        <begin position="125"/>
        <end position="169"/>
    </location>
</feature>
<dbReference type="AlphaFoldDB" id="A0A1Y5I2D6"/>
<dbReference type="Proteomes" id="UP000195557">
    <property type="component" value="Unassembled WGS sequence"/>
</dbReference>
<sequence>VQKSIDKVRLDAEHDVQRVIATRDNYDVYQVIEAADARMSTPGLRTNHVNALERTCTSHGRAIHGYACMHEYAVYLYVRDDDELLRHLGTTDFPAWAAQPSVHAEMLIEAVKNAFVRIPTPTEVTLDETRRPPGQLQSAIQRARARPRRRISSLGPGGARTITTRSQRH</sequence>
<evidence type="ECO:0000256" key="1">
    <source>
        <dbReference type="SAM" id="MobiDB-lite"/>
    </source>
</evidence>
<proteinExistence type="predicted"/>
<dbReference type="EMBL" id="KZ155831">
    <property type="protein sequence ID" value="OUS43646.1"/>
    <property type="molecule type" value="Genomic_DNA"/>
</dbReference>
<organism evidence="2">
    <name type="scientific">Ostreococcus tauri</name>
    <name type="common">Marine green alga</name>
    <dbReference type="NCBI Taxonomy" id="70448"/>
    <lineage>
        <taxon>Eukaryota</taxon>
        <taxon>Viridiplantae</taxon>
        <taxon>Chlorophyta</taxon>
        <taxon>Mamiellophyceae</taxon>
        <taxon>Mamiellales</taxon>
        <taxon>Bathycoccaceae</taxon>
        <taxon>Ostreococcus</taxon>
    </lineage>
</organism>
<accession>A0A1Y5I2D6</accession>
<feature type="non-terminal residue" evidence="2">
    <location>
        <position position="1"/>
    </location>
</feature>